<dbReference type="InterPro" id="IPR059000">
    <property type="entry name" value="ATPase_P-type_domA"/>
</dbReference>
<keyword evidence="6 23" id="KW-1003">Cell membrane</keyword>
<evidence type="ECO:0000256" key="5">
    <source>
        <dbReference type="ARBA" id="ARBA00022448"/>
    </source>
</evidence>
<feature type="domain" description="HMA" evidence="24">
    <location>
        <begin position="1"/>
        <end position="67"/>
    </location>
</feature>
<dbReference type="SFLD" id="SFLDF00027">
    <property type="entry name" value="p-type_atpase"/>
    <property type="match status" value="1"/>
</dbReference>
<dbReference type="GO" id="GO:0005507">
    <property type="term" value="F:copper ion binding"/>
    <property type="evidence" value="ECO:0007669"/>
    <property type="project" value="InterPro"/>
</dbReference>
<keyword evidence="11 23" id="KW-0547">Nucleotide-binding</keyword>
<feature type="transmembrane region" description="Helical" evidence="23">
    <location>
        <begin position="128"/>
        <end position="146"/>
    </location>
</feature>
<evidence type="ECO:0000256" key="3">
    <source>
        <dbReference type="ARBA" id="ARBA00012517"/>
    </source>
</evidence>
<evidence type="ECO:0000256" key="15">
    <source>
        <dbReference type="ARBA" id="ARBA00022967"/>
    </source>
</evidence>
<comment type="similarity">
    <text evidence="2 23">Belongs to the cation transport ATPase (P-type) (TC 3.A.3) family. Type IB subfamily.</text>
</comment>
<sequence>MKQKFDVTGMTCSACSAHVEKAVGKLEGIQTVNVNLLQNSMVVEYDDTALSTDDIINAVKSGGYGASVQGATNSATQEPPKNVALEEMKVMKKRLVSSFCFLIPLFYVSMGHMVGAPLPSILLGHENMMIFALTQLLLATPVLIINKKFFVVGFQALWNRAPNMDSLVALGSAASYIYSIFAIYAMAYYMGHGDLMTAHHYAMELYLEGAAMILTLITVGKYMETRSKGKTSEAISKLMDLAPKMATVMKDGKEVEIPVEQVAVGDIIVVRPGQSIPVDGKIVEGSSAVDESAITGESIPVDKQVGDSVIGATVNKSGFFRMEATHIGSDTTLSHIITLVEEASASKAPIAKLADQVSGIFVPTVITIAIIATVVWMLVGQPFSFALSIGIAVLVISCPCALGLATPTAIMVGTGKGAEYGILVKSAESLEIAHKIDTVVLDKTGTLTEGHPVVTDVLPAPGVLKNPFLRAAASIEALSEHPLAEAVMNYAKEKEIVPQKAENLSATAGQGIEADVNGKHILGGNLKMMQERKIDLGDFAEKAAELAEQGKTPLFFAEGEKLLGILGLADPLKPTSKEAVDSFHQMGIDVVMLTGDNKRTANTIASQLGIQAIAEVLPQDKEMEVRRLQESGKKVAMIGDGINDAPALTRADVGIAIGAGTDVAMESADIVLMKSDLLDAVTAVQLSHATIKNIKQNLFWAFFYNCCGIPLAAGVFYSVLGWKLNPMFAAAAMSFSSAFVVGNALRLRLFTPTHQAHSAEKTAQVIEQKDEKNIPNEEDVKMKKVLKIEGMMCSHCTGRVDKALNDMDGVKATVSLEGKSAEVELTKDISDEALVKAVTDAGYEVVDIQ</sequence>
<dbReference type="OrthoDB" id="9813266at2"/>
<dbReference type="NCBIfam" id="TIGR01511">
    <property type="entry name" value="ATPase-IB1_Cu"/>
    <property type="match status" value="1"/>
</dbReference>
<evidence type="ECO:0000256" key="20">
    <source>
        <dbReference type="ARBA" id="ARBA00029719"/>
    </source>
</evidence>
<dbReference type="GO" id="GO:0005524">
    <property type="term" value="F:ATP binding"/>
    <property type="evidence" value="ECO:0007669"/>
    <property type="project" value="UniProtKB-UniRule"/>
</dbReference>
<feature type="transmembrane region" description="Helical" evidence="23">
    <location>
        <begin position="357"/>
        <end position="379"/>
    </location>
</feature>
<dbReference type="PROSITE" id="PS01047">
    <property type="entry name" value="HMA_1"/>
    <property type="match status" value="2"/>
</dbReference>
<keyword evidence="13 23" id="KW-0067">ATP-binding</keyword>
<dbReference type="Gene3D" id="2.70.150.10">
    <property type="entry name" value="Calcium-transporting ATPase, cytoplasmic transduction domain A"/>
    <property type="match status" value="1"/>
</dbReference>
<keyword evidence="7" id="KW-0597">Phosphoprotein</keyword>
<feature type="transmembrane region" description="Helical" evidence="23">
    <location>
        <begin position="167"/>
        <end position="189"/>
    </location>
</feature>
<keyword evidence="10" id="KW-0677">Repeat</keyword>
<keyword evidence="14" id="KW-0460">Magnesium</keyword>
<evidence type="ECO:0000259" key="24">
    <source>
        <dbReference type="PROSITE" id="PS50846"/>
    </source>
</evidence>
<keyword evidence="16 23" id="KW-1133">Transmembrane helix</keyword>
<dbReference type="InterPro" id="IPR006121">
    <property type="entry name" value="HMA_dom"/>
</dbReference>
<feature type="transmembrane region" description="Helical" evidence="23">
    <location>
        <begin position="95"/>
        <end position="116"/>
    </location>
</feature>
<evidence type="ECO:0000256" key="14">
    <source>
        <dbReference type="ARBA" id="ARBA00022842"/>
    </source>
</evidence>
<evidence type="ECO:0000256" key="1">
    <source>
        <dbReference type="ARBA" id="ARBA00004651"/>
    </source>
</evidence>
<evidence type="ECO:0000256" key="2">
    <source>
        <dbReference type="ARBA" id="ARBA00006024"/>
    </source>
</evidence>
<dbReference type="GO" id="GO:0005886">
    <property type="term" value="C:plasma membrane"/>
    <property type="evidence" value="ECO:0007669"/>
    <property type="project" value="UniProtKB-SubCell"/>
</dbReference>
<dbReference type="FunFam" id="3.40.50.1000:FF:000144">
    <property type="entry name" value="copper-transporting ATPase 1 isoform X2"/>
    <property type="match status" value="1"/>
</dbReference>
<evidence type="ECO:0000256" key="12">
    <source>
        <dbReference type="ARBA" id="ARBA00022796"/>
    </source>
</evidence>
<dbReference type="FunFam" id="2.70.150.10:FF:000002">
    <property type="entry name" value="Copper-transporting ATPase 1, putative"/>
    <property type="match status" value="1"/>
</dbReference>
<feature type="transmembrane region" description="Helical" evidence="23">
    <location>
        <begin position="726"/>
        <end position="745"/>
    </location>
</feature>
<dbReference type="GO" id="GO:0140581">
    <property type="term" value="F:P-type monovalent copper transporter activity"/>
    <property type="evidence" value="ECO:0007669"/>
    <property type="project" value="UniProtKB-EC"/>
</dbReference>
<feature type="transmembrane region" description="Helical" evidence="23">
    <location>
        <begin position="201"/>
        <end position="220"/>
    </location>
</feature>
<protein>
    <recommendedName>
        <fullName evidence="4">Copper-exporting P-type ATPase</fullName>
        <ecNumber evidence="3">7.2.2.8</ecNumber>
    </recommendedName>
    <alternativeName>
        <fullName evidence="20">Copper-exporting P-type ATPase A</fullName>
    </alternativeName>
    <alternativeName>
        <fullName evidence="21">Cu(+)-exporting ATPase</fullName>
    </alternativeName>
</protein>
<evidence type="ECO:0000256" key="9">
    <source>
        <dbReference type="ARBA" id="ARBA00022723"/>
    </source>
</evidence>
<keyword evidence="9 23" id="KW-0479">Metal-binding</keyword>
<dbReference type="InterPro" id="IPR036412">
    <property type="entry name" value="HAD-like_sf"/>
</dbReference>
<keyword evidence="19 23" id="KW-0472">Membrane</keyword>
<name>A0A401LFI3_9FIRM</name>
<dbReference type="InterPro" id="IPR017969">
    <property type="entry name" value="Heavy-metal-associated_CS"/>
</dbReference>
<dbReference type="InterPro" id="IPR023299">
    <property type="entry name" value="ATPase_P-typ_cyto_dom_N"/>
</dbReference>
<dbReference type="SFLD" id="SFLDG00002">
    <property type="entry name" value="C1.7:_P-type_atpase_like"/>
    <property type="match status" value="1"/>
</dbReference>
<dbReference type="NCBIfam" id="TIGR01525">
    <property type="entry name" value="ATPase-IB_hvy"/>
    <property type="match status" value="1"/>
</dbReference>
<keyword evidence="17" id="KW-0186">Copper</keyword>
<comment type="subcellular location">
    <subcellularLocation>
        <location evidence="1">Cell membrane</location>
        <topology evidence="1">Multi-pass membrane protein</topology>
    </subcellularLocation>
</comment>
<dbReference type="NCBIfam" id="TIGR00003">
    <property type="entry name" value="copper ion binding protein"/>
    <property type="match status" value="2"/>
</dbReference>
<dbReference type="SUPFAM" id="SSF81653">
    <property type="entry name" value="Calcium ATPase, transduction domain A"/>
    <property type="match status" value="1"/>
</dbReference>
<dbReference type="Gene3D" id="3.30.70.100">
    <property type="match status" value="2"/>
</dbReference>
<dbReference type="Gene3D" id="3.40.50.1000">
    <property type="entry name" value="HAD superfamily/HAD-like"/>
    <property type="match status" value="1"/>
</dbReference>
<dbReference type="InterPro" id="IPR006122">
    <property type="entry name" value="HMA_Cu_ion-bd"/>
</dbReference>
<dbReference type="GO" id="GO:0043682">
    <property type="term" value="F:P-type divalent copper transporter activity"/>
    <property type="evidence" value="ECO:0007669"/>
    <property type="project" value="TreeGrafter"/>
</dbReference>
<dbReference type="Pfam" id="PF00702">
    <property type="entry name" value="Hydrolase"/>
    <property type="match status" value="1"/>
</dbReference>
<evidence type="ECO:0000256" key="19">
    <source>
        <dbReference type="ARBA" id="ARBA00023136"/>
    </source>
</evidence>
<keyword evidence="18" id="KW-0406">Ion transport</keyword>
<organism evidence="25 26">
    <name type="scientific">Anaerotignum faecicola</name>
    <dbReference type="NCBI Taxonomy" id="2358141"/>
    <lineage>
        <taxon>Bacteria</taxon>
        <taxon>Bacillati</taxon>
        <taxon>Bacillota</taxon>
        <taxon>Clostridia</taxon>
        <taxon>Lachnospirales</taxon>
        <taxon>Anaerotignaceae</taxon>
        <taxon>Anaerotignum</taxon>
    </lineage>
</organism>
<keyword evidence="15" id="KW-1278">Translocase</keyword>
<evidence type="ECO:0000256" key="18">
    <source>
        <dbReference type="ARBA" id="ARBA00023065"/>
    </source>
</evidence>
<evidence type="ECO:0000256" key="10">
    <source>
        <dbReference type="ARBA" id="ARBA00022737"/>
    </source>
</evidence>
<feature type="transmembrane region" description="Helical" evidence="23">
    <location>
        <begin position="698"/>
        <end position="720"/>
    </location>
</feature>
<dbReference type="InterPro" id="IPR036163">
    <property type="entry name" value="HMA_dom_sf"/>
</dbReference>
<evidence type="ECO:0000256" key="17">
    <source>
        <dbReference type="ARBA" id="ARBA00023008"/>
    </source>
</evidence>
<dbReference type="GO" id="GO:0016887">
    <property type="term" value="F:ATP hydrolysis activity"/>
    <property type="evidence" value="ECO:0007669"/>
    <property type="project" value="InterPro"/>
</dbReference>
<dbReference type="CDD" id="cd00371">
    <property type="entry name" value="HMA"/>
    <property type="match status" value="2"/>
</dbReference>
<dbReference type="InterPro" id="IPR044492">
    <property type="entry name" value="P_typ_ATPase_HD_dom"/>
</dbReference>
<dbReference type="SUPFAM" id="SSF81665">
    <property type="entry name" value="Calcium ATPase, transmembrane domain M"/>
    <property type="match status" value="1"/>
</dbReference>
<dbReference type="GO" id="GO:0055070">
    <property type="term" value="P:copper ion homeostasis"/>
    <property type="evidence" value="ECO:0007669"/>
    <property type="project" value="TreeGrafter"/>
</dbReference>
<dbReference type="FunFam" id="3.30.70.100:FF:000005">
    <property type="entry name" value="Copper-exporting P-type ATPase A"/>
    <property type="match status" value="1"/>
</dbReference>
<dbReference type="EMBL" id="BHVZ01000014">
    <property type="protein sequence ID" value="GCB30331.1"/>
    <property type="molecule type" value="Genomic_DNA"/>
</dbReference>
<dbReference type="CDD" id="cd02094">
    <property type="entry name" value="P-type_ATPase_Cu-like"/>
    <property type="match status" value="1"/>
</dbReference>
<dbReference type="PANTHER" id="PTHR43520:SF8">
    <property type="entry name" value="P-TYPE CU(+) TRANSPORTER"/>
    <property type="match status" value="1"/>
</dbReference>
<evidence type="ECO:0000256" key="6">
    <source>
        <dbReference type="ARBA" id="ARBA00022475"/>
    </source>
</evidence>
<dbReference type="PANTHER" id="PTHR43520">
    <property type="entry name" value="ATP7, ISOFORM B"/>
    <property type="match status" value="1"/>
</dbReference>
<evidence type="ECO:0000256" key="22">
    <source>
        <dbReference type="ARBA" id="ARBA00049289"/>
    </source>
</evidence>
<evidence type="ECO:0000313" key="25">
    <source>
        <dbReference type="EMBL" id="GCB30331.1"/>
    </source>
</evidence>
<dbReference type="PROSITE" id="PS50846">
    <property type="entry name" value="HMA_2"/>
    <property type="match status" value="2"/>
</dbReference>
<accession>A0A401LFI3</accession>
<dbReference type="InterPro" id="IPR023298">
    <property type="entry name" value="ATPase_P-typ_TM_dom_sf"/>
</dbReference>
<dbReference type="InterPro" id="IPR001757">
    <property type="entry name" value="P_typ_ATPase"/>
</dbReference>
<dbReference type="SFLD" id="SFLDS00003">
    <property type="entry name" value="Haloacid_Dehalogenase"/>
    <property type="match status" value="1"/>
</dbReference>
<keyword evidence="12" id="KW-0187">Copper transport</keyword>
<proteinExistence type="inferred from homology"/>
<dbReference type="EC" id="7.2.2.8" evidence="3"/>
<evidence type="ECO:0000256" key="4">
    <source>
        <dbReference type="ARBA" id="ARBA00015102"/>
    </source>
</evidence>
<evidence type="ECO:0000256" key="11">
    <source>
        <dbReference type="ARBA" id="ARBA00022741"/>
    </source>
</evidence>
<dbReference type="Pfam" id="PF00403">
    <property type="entry name" value="HMA"/>
    <property type="match status" value="2"/>
</dbReference>
<feature type="domain" description="HMA" evidence="24">
    <location>
        <begin position="782"/>
        <end position="846"/>
    </location>
</feature>
<evidence type="ECO:0000256" key="7">
    <source>
        <dbReference type="ARBA" id="ARBA00022553"/>
    </source>
</evidence>
<keyword evidence="26" id="KW-1185">Reference proteome</keyword>
<dbReference type="InterPro" id="IPR018303">
    <property type="entry name" value="ATPase_P-typ_P_site"/>
</dbReference>
<dbReference type="PROSITE" id="PS00154">
    <property type="entry name" value="ATPASE_E1_E2"/>
    <property type="match status" value="1"/>
</dbReference>
<evidence type="ECO:0000256" key="13">
    <source>
        <dbReference type="ARBA" id="ARBA00022840"/>
    </source>
</evidence>
<evidence type="ECO:0000256" key="16">
    <source>
        <dbReference type="ARBA" id="ARBA00022989"/>
    </source>
</evidence>
<dbReference type="InterPro" id="IPR008250">
    <property type="entry name" value="ATPase_P-typ_transduc_dom_A_sf"/>
</dbReference>
<dbReference type="Gene3D" id="3.40.1110.10">
    <property type="entry name" value="Calcium-transporting ATPase, cytoplasmic domain N"/>
    <property type="match status" value="1"/>
</dbReference>
<evidence type="ECO:0000313" key="26">
    <source>
        <dbReference type="Proteomes" id="UP000287361"/>
    </source>
</evidence>
<dbReference type="InterPro" id="IPR027256">
    <property type="entry name" value="P-typ_ATPase_IB"/>
</dbReference>
<dbReference type="Pfam" id="PF00122">
    <property type="entry name" value="E1-E2_ATPase"/>
    <property type="match status" value="1"/>
</dbReference>
<evidence type="ECO:0000256" key="23">
    <source>
        <dbReference type="RuleBase" id="RU362081"/>
    </source>
</evidence>
<comment type="catalytic activity">
    <reaction evidence="22">
        <text>Cu(+)(in) + ATP + H2O = Cu(+)(out) + ADP + phosphate + H(+)</text>
        <dbReference type="Rhea" id="RHEA:25792"/>
        <dbReference type="ChEBI" id="CHEBI:15377"/>
        <dbReference type="ChEBI" id="CHEBI:15378"/>
        <dbReference type="ChEBI" id="CHEBI:30616"/>
        <dbReference type="ChEBI" id="CHEBI:43474"/>
        <dbReference type="ChEBI" id="CHEBI:49552"/>
        <dbReference type="ChEBI" id="CHEBI:456216"/>
        <dbReference type="EC" id="7.2.2.8"/>
    </reaction>
</comment>
<gene>
    <name evidence="25" type="ORF">KGMB03357_19920</name>
</gene>
<comment type="caution">
    <text evidence="25">The sequence shown here is derived from an EMBL/GenBank/DDBJ whole genome shotgun (WGS) entry which is preliminary data.</text>
</comment>
<dbReference type="PRINTS" id="PR00943">
    <property type="entry name" value="CUATPASE"/>
</dbReference>
<dbReference type="InterPro" id="IPR023214">
    <property type="entry name" value="HAD_sf"/>
</dbReference>
<keyword evidence="5" id="KW-0813">Transport</keyword>
<keyword evidence="8 23" id="KW-0812">Transmembrane</keyword>
<dbReference type="Proteomes" id="UP000287361">
    <property type="component" value="Unassembled WGS sequence"/>
</dbReference>
<reference evidence="25 26" key="1">
    <citation type="submission" date="2018-10" db="EMBL/GenBank/DDBJ databases">
        <title>Draft Genome Sequence of Anaerotignum sp. KCTC 15736.</title>
        <authorList>
            <person name="Choi S.H."/>
            <person name="Kim J.S."/>
            <person name="Kang S.W."/>
            <person name="Lee J.S."/>
            <person name="Park S.H."/>
        </authorList>
    </citation>
    <scope>NUCLEOTIDE SEQUENCE [LARGE SCALE GENOMIC DNA]</scope>
    <source>
        <strain evidence="25 26">KCTC 15736</strain>
    </source>
</reference>
<evidence type="ECO:0000256" key="21">
    <source>
        <dbReference type="ARBA" id="ARBA00033239"/>
    </source>
</evidence>
<dbReference type="NCBIfam" id="TIGR01494">
    <property type="entry name" value="ATPase_P-type"/>
    <property type="match status" value="1"/>
</dbReference>
<dbReference type="SUPFAM" id="SSF55008">
    <property type="entry name" value="HMA, heavy metal-associated domain"/>
    <property type="match status" value="2"/>
</dbReference>
<dbReference type="PRINTS" id="PR00119">
    <property type="entry name" value="CATATPASE"/>
</dbReference>
<feature type="transmembrane region" description="Helical" evidence="23">
    <location>
        <begin position="385"/>
        <end position="406"/>
    </location>
</feature>
<dbReference type="AlphaFoldDB" id="A0A401LFI3"/>
<dbReference type="SUPFAM" id="SSF56784">
    <property type="entry name" value="HAD-like"/>
    <property type="match status" value="1"/>
</dbReference>
<evidence type="ECO:0000256" key="8">
    <source>
        <dbReference type="ARBA" id="ARBA00022692"/>
    </source>
</evidence>